<name>A0A3P6TLD3_ANISI</name>
<sequence>MLTPRPEVRNRAYELLGASNARQFASAVEKHINRYLEVARGEMNDRRSILEIRKERDAAKALMNSFIHQTVRIKSGNIPKPQTWAIRIQCDFYWCSLVHKTRVQVSGDQVVPDSLCSRLNSVTQSTDLMPLTSANSSQQLFLNNACISQRKSGSEMDFTDTGDNGKGEFSDSVSKDSADDFSSSDHQRYSESNETNDFSQPGTENGEFSCTETTRKEISIERVYDAMVPLVHNQASNNNLFF</sequence>
<dbReference type="AlphaFoldDB" id="A0A3P6TLD3"/>
<gene>
    <name evidence="2" type="ORF">ASIM_LOCUS18553</name>
</gene>
<dbReference type="EMBL" id="UYRR01035684">
    <property type="protein sequence ID" value="VDK65271.1"/>
    <property type="molecule type" value="Genomic_DNA"/>
</dbReference>
<feature type="compositionally biased region" description="Basic and acidic residues" evidence="1">
    <location>
        <begin position="163"/>
        <end position="191"/>
    </location>
</feature>
<accession>A0A3P6TLD3</accession>
<feature type="region of interest" description="Disordered" evidence="1">
    <location>
        <begin position="153"/>
        <end position="212"/>
    </location>
</feature>
<evidence type="ECO:0000256" key="1">
    <source>
        <dbReference type="SAM" id="MobiDB-lite"/>
    </source>
</evidence>
<dbReference type="OrthoDB" id="5800852at2759"/>
<reference evidence="2 3" key="1">
    <citation type="submission" date="2018-11" db="EMBL/GenBank/DDBJ databases">
        <authorList>
            <consortium name="Pathogen Informatics"/>
        </authorList>
    </citation>
    <scope>NUCLEOTIDE SEQUENCE [LARGE SCALE GENOMIC DNA]</scope>
</reference>
<evidence type="ECO:0000313" key="3">
    <source>
        <dbReference type="Proteomes" id="UP000267096"/>
    </source>
</evidence>
<protein>
    <submittedName>
        <fullName evidence="2">Uncharacterized protein</fullName>
    </submittedName>
</protein>
<dbReference type="Proteomes" id="UP000267096">
    <property type="component" value="Unassembled WGS sequence"/>
</dbReference>
<evidence type="ECO:0000313" key="2">
    <source>
        <dbReference type="EMBL" id="VDK65271.1"/>
    </source>
</evidence>
<keyword evidence="3" id="KW-1185">Reference proteome</keyword>
<proteinExistence type="predicted"/>
<feature type="compositionally biased region" description="Polar residues" evidence="1">
    <location>
        <begin position="192"/>
        <end position="212"/>
    </location>
</feature>
<organism evidence="2 3">
    <name type="scientific">Anisakis simplex</name>
    <name type="common">Herring worm</name>
    <dbReference type="NCBI Taxonomy" id="6269"/>
    <lineage>
        <taxon>Eukaryota</taxon>
        <taxon>Metazoa</taxon>
        <taxon>Ecdysozoa</taxon>
        <taxon>Nematoda</taxon>
        <taxon>Chromadorea</taxon>
        <taxon>Rhabditida</taxon>
        <taxon>Spirurina</taxon>
        <taxon>Ascaridomorpha</taxon>
        <taxon>Ascaridoidea</taxon>
        <taxon>Anisakidae</taxon>
        <taxon>Anisakis</taxon>
        <taxon>Anisakis simplex complex</taxon>
    </lineage>
</organism>